<dbReference type="InParanoid" id="T0PX20"/>
<dbReference type="OMA" id="DTDHHRY"/>
<dbReference type="OrthoDB" id="70763at2759"/>
<accession>T0PX20</accession>
<reference evidence="1 2" key="1">
    <citation type="submission" date="2012-04" db="EMBL/GenBank/DDBJ databases">
        <title>The Genome Sequence of Saprolegnia declina VS20.</title>
        <authorList>
            <consortium name="The Broad Institute Genome Sequencing Platform"/>
            <person name="Russ C."/>
            <person name="Nusbaum C."/>
            <person name="Tyler B."/>
            <person name="van West P."/>
            <person name="Dieguez-Uribeondo J."/>
            <person name="de Bruijn I."/>
            <person name="Tripathy S."/>
            <person name="Jiang R."/>
            <person name="Young S.K."/>
            <person name="Zeng Q."/>
            <person name="Gargeya S."/>
            <person name="Fitzgerald M."/>
            <person name="Haas B."/>
            <person name="Abouelleil A."/>
            <person name="Alvarado L."/>
            <person name="Arachchi H.M."/>
            <person name="Berlin A."/>
            <person name="Chapman S.B."/>
            <person name="Goldberg J."/>
            <person name="Griggs A."/>
            <person name="Gujja S."/>
            <person name="Hansen M."/>
            <person name="Howarth C."/>
            <person name="Imamovic A."/>
            <person name="Larimer J."/>
            <person name="McCowen C."/>
            <person name="Montmayeur A."/>
            <person name="Murphy C."/>
            <person name="Neiman D."/>
            <person name="Pearson M."/>
            <person name="Priest M."/>
            <person name="Roberts A."/>
            <person name="Saif S."/>
            <person name="Shea T."/>
            <person name="Sisk P."/>
            <person name="Sykes S."/>
            <person name="Wortman J."/>
            <person name="Nusbaum C."/>
            <person name="Birren B."/>
        </authorList>
    </citation>
    <scope>NUCLEOTIDE SEQUENCE [LARGE SCALE GENOMIC DNA]</scope>
    <source>
        <strain evidence="1 2">VS20</strain>
    </source>
</reference>
<protein>
    <submittedName>
        <fullName evidence="1">Uncharacterized protein</fullName>
    </submittedName>
</protein>
<sequence>MDSERHRYASLRYFDAIVAKPAQVTLNQSRAILEGTIGGVNGRQSLVGLTDLHTPLGTYPRAVVKLSDVEYVDVTLSLAEAARLLSLDR</sequence>
<dbReference type="GeneID" id="19953056"/>
<evidence type="ECO:0000313" key="2">
    <source>
        <dbReference type="Proteomes" id="UP000030762"/>
    </source>
</evidence>
<dbReference type="GO" id="GO:0034719">
    <property type="term" value="C:SMN-Sm protein complex"/>
    <property type="evidence" value="ECO:0007669"/>
    <property type="project" value="InterPro"/>
</dbReference>
<dbReference type="Proteomes" id="UP000030762">
    <property type="component" value="Unassembled WGS sequence"/>
</dbReference>
<proteinExistence type="predicted"/>
<dbReference type="VEuPathDB" id="FungiDB:SDRG_12329"/>
<dbReference type="EMBL" id="JH767179">
    <property type="protein sequence ID" value="EQC30054.1"/>
    <property type="molecule type" value="Genomic_DNA"/>
</dbReference>
<name>T0PX20_SAPDV</name>
<dbReference type="Pfam" id="PF11095">
    <property type="entry name" value="Gemin7"/>
    <property type="match status" value="1"/>
</dbReference>
<dbReference type="AlphaFoldDB" id="T0PX20"/>
<evidence type="ECO:0000313" key="1">
    <source>
        <dbReference type="EMBL" id="EQC30054.1"/>
    </source>
</evidence>
<keyword evidence="2" id="KW-1185">Reference proteome</keyword>
<dbReference type="InterPro" id="IPR020338">
    <property type="entry name" value="SMN_gemin7"/>
</dbReference>
<dbReference type="Gene3D" id="2.30.30.100">
    <property type="match status" value="1"/>
</dbReference>
<gene>
    <name evidence="1" type="ORF">SDRG_12329</name>
</gene>
<organism evidence="1 2">
    <name type="scientific">Saprolegnia diclina (strain VS20)</name>
    <dbReference type="NCBI Taxonomy" id="1156394"/>
    <lineage>
        <taxon>Eukaryota</taxon>
        <taxon>Sar</taxon>
        <taxon>Stramenopiles</taxon>
        <taxon>Oomycota</taxon>
        <taxon>Saprolegniomycetes</taxon>
        <taxon>Saprolegniales</taxon>
        <taxon>Saprolegniaceae</taxon>
        <taxon>Saprolegnia</taxon>
    </lineage>
</organism>
<dbReference type="RefSeq" id="XP_008616621.1">
    <property type="nucleotide sequence ID" value="XM_008618399.1"/>
</dbReference>